<feature type="domain" description="Ionotropic glutamate receptor C-terminal" evidence="17">
    <location>
        <begin position="150"/>
        <end position="484"/>
    </location>
</feature>
<feature type="binding site" evidence="13">
    <location>
        <position position="236"/>
    </location>
    <ligand>
        <name>L-glutamate</name>
        <dbReference type="ChEBI" id="CHEBI:29985"/>
    </ligand>
</feature>
<gene>
    <name evidence="19" type="ORF">DGYR_LOCUS5225</name>
</gene>
<evidence type="ECO:0000256" key="13">
    <source>
        <dbReference type="PIRSR" id="PIRSR601508-1"/>
    </source>
</evidence>
<dbReference type="Pfam" id="PF10613">
    <property type="entry name" value="Lig_chan-Glu_bd"/>
    <property type="match status" value="1"/>
</dbReference>
<dbReference type="Gene3D" id="1.10.287.70">
    <property type="match status" value="1"/>
</dbReference>
<evidence type="ECO:0000256" key="14">
    <source>
        <dbReference type="PIRSR" id="PIRSR601508-2"/>
    </source>
</evidence>
<evidence type="ECO:0000256" key="15">
    <source>
        <dbReference type="PIRSR" id="PIRSR601508-3"/>
    </source>
</evidence>
<dbReference type="InterPro" id="IPR052192">
    <property type="entry name" value="Insect_Ionotropic_Sensory_Rcpt"/>
</dbReference>
<evidence type="ECO:0000256" key="10">
    <source>
        <dbReference type="ARBA" id="ARBA00023180"/>
    </source>
</evidence>
<protein>
    <submittedName>
        <fullName evidence="19">DgyrCDS5493</fullName>
    </submittedName>
</protein>
<feature type="transmembrane region" description="Helical" evidence="16">
    <location>
        <begin position="343"/>
        <end position="369"/>
    </location>
</feature>
<dbReference type="Pfam" id="PF00060">
    <property type="entry name" value="Lig_chan"/>
    <property type="match status" value="1"/>
</dbReference>
<evidence type="ECO:0000256" key="9">
    <source>
        <dbReference type="ARBA" id="ARBA00023170"/>
    </source>
</evidence>
<feature type="site" description="Interaction with the cone snail toxin Con-ikot-ikot" evidence="14">
    <location>
        <position position="403"/>
    </location>
</feature>
<keyword evidence="12" id="KW-0407">Ion channel</keyword>
<evidence type="ECO:0000313" key="20">
    <source>
        <dbReference type="Proteomes" id="UP000549394"/>
    </source>
</evidence>
<feature type="binding site" evidence="13">
    <location>
        <position position="440"/>
    </location>
    <ligand>
        <name>L-glutamate</name>
        <dbReference type="ChEBI" id="CHEBI:29985"/>
    </ligand>
</feature>
<dbReference type="SUPFAM" id="SSF53850">
    <property type="entry name" value="Periplasmic binding protein-like II"/>
    <property type="match status" value="1"/>
</dbReference>
<keyword evidence="11" id="KW-1071">Ligand-gated ion channel</keyword>
<dbReference type="FunFam" id="3.40.190.10:FF:000078">
    <property type="entry name" value="glutamate receptor ionotropic, NMDA 3B"/>
    <property type="match status" value="1"/>
</dbReference>
<dbReference type="SMART" id="SM00918">
    <property type="entry name" value="Lig_chan-Glu_bd"/>
    <property type="match status" value="1"/>
</dbReference>
<dbReference type="AlphaFoldDB" id="A0A7I8VMR2"/>
<keyword evidence="4 16" id="KW-0812">Transmembrane</keyword>
<evidence type="ECO:0000256" key="2">
    <source>
        <dbReference type="ARBA" id="ARBA00022448"/>
    </source>
</evidence>
<evidence type="ECO:0000256" key="5">
    <source>
        <dbReference type="ARBA" id="ARBA00022989"/>
    </source>
</evidence>
<proteinExistence type="predicted"/>
<keyword evidence="6" id="KW-0175">Coiled coil</keyword>
<dbReference type="GO" id="GO:0050906">
    <property type="term" value="P:detection of stimulus involved in sensory perception"/>
    <property type="evidence" value="ECO:0007669"/>
    <property type="project" value="UniProtKB-ARBA"/>
</dbReference>
<keyword evidence="7" id="KW-0406">Ion transport</keyword>
<comment type="subcellular location">
    <subcellularLocation>
        <location evidence="1">Cell membrane</location>
        <topology evidence="1">Multi-pass membrane protein</topology>
    </subcellularLocation>
</comment>
<evidence type="ECO:0000256" key="11">
    <source>
        <dbReference type="ARBA" id="ARBA00023286"/>
    </source>
</evidence>
<dbReference type="GO" id="GO:0015276">
    <property type="term" value="F:ligand-gated monoatomic ion channel activity"/>
    <property type="evidence" value="ECO:0007669"/>
    <property type="project" value="InterPro"/>
</dbReference>
<dbReference type="FunFam" id="1.10.287.70:FF:000143">
    <property type="entry name" value="Probable glutamate receptor"/>
    <property type="match status" value="1"/>
</dbReference>
<sequence>MSRLEYKWIIHGDDITIESITPLLRDEINVAVLTVNTGLSDFSLIKAYINATIATSNELCSILPTVSKIDSDECVSPLTLDTRRLINATLHKNMEIFKNDLSLKWVIHSSVSHLNGKPSMIETGNYSNGQLNLYRDHLYPNDHSGLNGRRFLVTSLPYSFFQKKTVIGNLTIWEGLTFDILNQLAQDLNFTYDVIEPADGNWGIDIGNGSWNGMMGQVIRGEVDFASASFSITAARQFVGDFAAPYFRDQSVIIMKLPEGNDKLRLYLKPFRPEVWLSLVSAVLITGVFFWLISAYNPYYKERHSKIKKKESFFYGPTALLYVYGYILQQGSDHMPKSSSGRFLIGCFWFFSLVIAATYTGNLIAFLAISTVDLPFNSLEELVQQDAMSYGPARAVALVMLFRDSKLYPYTEVAKTMTEVKNYEIAMKQVRTGKFAFIAEKSYYAAVSADDCDLVMARQEFYPTDYGWITKMREGGLLNKWMKNRIPKNLQCKGLGPVTKAKVATLEDFQGVFYVFLGGVVLASLIEAEELLSDRLIKQPKQDKEIRIKDSEK</sequence>
<name>A0A7I8VMR2_9ANNE</name>
<evidence type="ECO:0000256" key="16">
    <source>
        <dbReference type="SAM" id="Phobius"/>
    </source>
</evidence>
<feature type="transmembrane region" description="Helical" evidence="16">
    <location>
        <begin position="275"/>
        <end position="293"/>
    </location>
</feature>
<dbReference type="GO" id="GO:0038023">
    <property type="term" value="F:signaling receptor activity"/>
    <property type="evidence" value="ECO:0007669"/>
    <property type="project" value="InterPro"/>
</dbReference>
<comment type="caution">
    <text evidence="19">The sequence shown here is derived from an EMBL/GenBank/DDBJ whole genome shotgun (WGS) entry which is preliminary data.</text>
</comment>
<reference evidence="19 20" key="1">
    <citation type="submission" date="2020-08" db="EMBL/GenBank/DDBJ databases">
        <authorList>
            <person name="Hejnol A."/>
        </authorList>
    </citation>
    <scope>NUCLEOTIDE SEQUENCE [LARGE SCALE GENOMIC DNA]</scope>
</reference>
<keyword evidence="15" id="KW-1015">Disulfide bond</keyword>
<keyword evidence="3" id="KW-1003">Cell membrane</keyword>
<dbReference type="SMART" id="SM00079">
    <property type="entry name" value="PBPe"/>
    <property type="match status" value="1"/>
</dbReference>
<evidence type="ECO:0000256" key="4">
    <source>
        <dbReference type="ARBA" id="ARBA00022692"/>
    </source>
</evidence>
<dbReference type="Proteomes" id="UP000549394">
    <property type="component" value="Unassembled WGS sequence"/>
</dbReference>
<dbReference type="GO" id="GO:0005886">
    <property type="term" value="C:plasma membrane"/>
    <property type="evidence" value="ECO:0007669"/>
    <property type="project" value="UniProtKB-SubCell"/>
</dbReference>
<keyword evidence="8 16" id="KW-0472">Membrane</keyword>
<feature type="disulfide bond" evidence="15">
    <location>
        <begin position="452"/>
        <end position="492"/>
    </location>
</feature>
<evidence type="ECO:0000313" key="19">
    <source>
        <dbReference type="EMBL" id="CAD5116620.1"/>
    </source>
</evidence>
<keyword evidence="5 16" id="KW-1133">Transmembrane helix</keyword>
<evidence type="ECO:0000256" key="1">
    <source>
        <dbReference type="ARBA" id="ARBA00004651"/>
    </source>
</evidence>
<keyword evidence="20" id="KW-1185">Reference proteome</keyword>
<dbReference type="InterPro" id="IPR001320">
    <property type="entry name" value="Iontro_rcpt_C"/>
</dbReference>
<feature type="transmembrane region" description="Helical" evidence="16">
    <location>
        <begin position="313"/>
        <end position="331"/>
    </location>
</feature>
<feature type="site" description="Interaction with the cone snail toxin Con-ikot-ikot" evidence="14">
    <location>
        <position position="471"/>
    </location>
</feature>
<dbReference type="PRINTS" id="PR00177">
    <property type="entry name" value="NMDARECEPTOR"/>
</dbReference>
<dbReference type="InterPro" id="IPR001508">
    <property type="entry name" value="Iono_Glu_rcpt_met"/>
</dbReference>
<evidence type="ECO:0000256" key="6">
    <source>
        <dbReference type="ARBA" id="ARBA00023054"/>
    </source>
</evidence>
<keyword evidence="10" id="KW-0325">Glycoprotein</keyword>
<dbReference type="OrthoDB" id="9997229at2759"/>
<evidence type="ECO:0000256" key="3">
    <source>
        <dbReference type="ARBA" id="ARBA00022475"/>
    </source>
</evidence>
<dbReference type="InterPro" id="IPR019594">
    <property type="entry name" value="Glu/Gly-bd"/>
</dbReference>
<evidence type="ECO:0000256" key="8">
    <source>
        <dbReference type="ARBA" id="ARBA00023136"/>
    </source>
</evidence>
<keyword evidence="9" id="KW-0675">Receptor</keyword>
<evidence type="ECO:0000259" key="18">
    <source>
        <dbReference type="SMART" id="SM00918"/>
    </source>
</evidence>
<evidence type="ECO:0000256" key="7">
    <source>
        <dbReference type="ARBA" id="ARBA00023065"/>
    </source>
</evidence>
<dbReference type="PANTHER" id="PTHR42643">
    <property type="entry name" value="IONOTROPIC RECEPTOR 20A-RELATED"/>
    <property type="match status" value="1"/>
</dbReference>
<evidence type="ECO:0000259" key="17">
    <source>
        <dbReference type="SMART" id="SM00079"/>
    </source>
</evidence>
<keyword evidence="2" id="KW-0813">Transport</keyword>
<dbReference type="PANTHER" id="PTHR42643:SF24">
    <property type="entry name" value="IONOTROPIC RECEPTOR 60A"/>
    <property type="match status" value="1"/>
</dbReference>
<accession>A0A7I8VMR2</accession>
<evidence type="ECO:0000256" key="12">
    <source>
        <dbReference type="ARBA" id="ARBA00023303"/>
    </source>
</evidence>
<dbReference type="Gene3D" id="3.40.190.10">
    <property type="entry name" value="Periplasmic binding protein-like II"/>
    <property type="match status" value="1"/>
</dbReference>
<organism evidence="19 20">
    <name type="scientific">Dimorphilus gyrociliatus</name>
    <dbReference type="NCBI Taxonomy" id="2664684"/>
    <lineage>
        <taxon>Eukaryota</taxon>
        <taxon>Metazoa</taxon>
        <taxon>Spiralia</taxon>
        <taxon>Lophotrochozoa</taxon>
        <taxon>Annelida</taxon>
        <taxon>Polychaeta</taxon>
        <taxon>Polychaeta incertae sedis</taxon>
        <taxon>Dinophilidae</taxon>
        <taxon>Dimorphilus</taxon>
    </lineage>
</organism>
<dbReference type="EMBL" id="CAJFCJ010000006">
    <property type="protein sequence ID" value="CAD5116620.1"/>
    <property type="molecule type" value="Genomic_DNA"/>
</dbReference>
<feature type="domain" description="Ionotropic glutamate receptor L-glutamate and glycine-binding" evidence="18">
    <location>
        <begin position="157"/>
        <end position="220"/>
    </location>
</feature>
<dbReference type="GO" id="GO:0043226">
    <property type="term" value="C:organelle"/>
    <property type="evidence" value="ECO:0007669"/>
    <property type="project" value="UniProtKB-ARBA"/>
</dbReference>
<feature type="binding site" evidence="13">
    <location>
        <position position="231"/>
    </location>
    <ligand>
        <name>L-glutamate</name>
        <dbReference type="ChEBI" id="CHEBI:29985"/>
    </ligand>
</feature>